<feature type="compositionally biased region" description="Pro residues" evidence="2">
    <location>
        <begin position="131"/>
        <end position="147"/>
    </location>
</feature>
<evidence type="ECO:0000313" key="3">
    <source>
        <dbReference type="EMBL" id="OJH34120.1"/>
    </source>
</evidence>
<feature type="coiled-coil region" evidence="1">
    <location>
        <begin position="32"/>
        <end position="59"/>
    </location>
</feature>
<evidence type="ECO:0000256" key="1">
    <source>
        <dbReference type="SAM" id="Coils"/>
    </source>
</evidence>
<dbReference type="STRING" id="83449.BON30_44980"/>
<reference evidence="4" key="1">
    <citation type="submission" date="2016-11" db="EMBL/GenBank/DDBJ databases">
        <authorList>
            <person name="Shukria A."/>
            <person name="Stevens D.C."/>
        </authorList>
    </citation>
    <scope>NUCLEOTIDE SEQUENCE [LARGE SCALE GENOMIC DNA]</scope>
    <source>
        <strain evidence="4">Cbfe23</strain>
    </source>
</reference>
<name>A0A1L9AVU3_9BACT</name>
<keyword evidence="1" id="KW-0175">Coiled coil</keyword>
<gene>
    <name evidence="3" type="ORF">BON30_44980</name>
</gene>
<comment type="caution">
    <text evidence="3">The sequence shown here is derived from an EMBL/GenBank/DDBJ whole genome shotgun (WGS) entry which is preliminary data.</text>
</comment>
<dbReference type="AlphaFoldDB" id="A0A1L9AVU3"/>
<dbReference type="Proteomes" id="UP000182229">
    <property type="component" value="Unassembled WGS sequence"/>
</dbReference>
<accession>A0A1L9AVU3</accession>
<proteinExistence type="predicted"/>
<protein>
    <submittedName>
        <fullName evidence="3">Uncharacterized protein</fullName>
    </submittedName>
</protein>
<evidence type="ECO:0000256" key="2">
    <source>
        <dbReference type="SAM" id="MobiDB-lite"/>
    </source>
</evidence>
<organism evidence="3 4">
    <name type="scientific">Cystobacter ferrugineus</name>
    <dbReference type="NCBI Taxonomy" id="83449"/>
    <lineage>
        <taxon>Bacteria</taxon>
        <taxon>Pseudomonadati</taxon>
        <taxon>Myxococcota</taxon>
        <taxon>Myxococcia</taxon>
        <taxon>Myxococcales</taxon>
        <taxon>Cystobacterineae</taxon>
        <taxon>Archangiaceae</taxon>
        <taxon>Cystobacter</taxon>
    </lineage>
</organism>
<feature type="region of interest" description="Disordered" evidence="2">
    <location>
        <begin position="121"/>
        <end position="153"/>
    </location>
</feature>
<evidence type="ECO:0000313" key="4">
    <source>
        <dbReference type="Proteomes" id="UP000182229"/>
    </source>
</evidence>
<dbReference type="OrthoDB" id="5523248at2"/>
<keyword evidence="4" id="KW-1185">Reference proteome</keyword>
<sequence>MRYLFIAVVMCGLEVGCVTPKVTAPPPVSEDMEQWKRRYEEERERVEGLAMRLAAVESALEVEKLERAEQALLPPLWQDELERVQAERHTLVEHNAQLVTKQRELTAIQEELEDVWYQSALSRARRRSQPQPLPMPPLLPASPPPPAEATSTP</sequence>
<dbReference type="EMBL" id="MPIN01000022">
    <property type="protein sequence ID" value="OJH34120.1"/>
    <property type="molecule type" value="Genomic_DNA"/>
</dbReference>
<reference evidence="3 4" key="2">
    <citation type="submission" date="2016-12" db="EMBL/GenBank/DDBJ databases">
        <title>Draft Genome Sequence of Cystobacter ferrugineus Strain Cbfe23.</title>
        <authorList>
            <person name="Akbar S."/>
            <person name="Dowd S.E."/>
            <person name="Stevens D.C."/>
        </authorList>
    </citation>
    <scope>NUCLEOTIDE SEQUENCE [LARGE SCALE GENOMIC DNA]</scope>
    <source>
        <strain evidence="3 4">Cbfe23</strain>
    </source>
</reference>